<evidence type="ECO:0000313" key="3">
    <source>
        <dbReference type="Proteomes" id="UP000030762"/>
    </source>
</evidence>
<dbReference type="SUPFAM" id="SSF50729">
    <property type="entry name" value="PH domain-like"/>
    <property type="match status" value="1"/>
</dbReference>
<keyword evidence="3" id="KW-1185">Reference proteome</keyword>
<evidence type="ECO:0000256" key="1">
    <source>
        <dbReference type="SAM" id="Coils"/>
    </source>
</evidence>
<proteinExistence type="predicted"/>
<accession>T0RMY7</accession>
<dbReference type="AlphaFoldDB" id="T0RMY7"/>
<dbReference type="Proteomes" id="UP000030762">
    <property type="component" value="Unassembled WGS sequence"/>
</dbReference>
<dbReference type="OMA" id="LVFVHPC"/>
<feature type="coiled-coil region" evidence="1">
    <location>
        <begin position="404"/>
        <end position="438"/>
    </location>
</feature>
<dbReference type="RefSeq" id="XP_008615168.1">
    <property type="nucleotide sequence ID" value="XM_008616946.1"/>
</dbReference>
<dbReference type="STRING" id="1156394.T0RMY7"/>
<dbReference type="Gene3D" id="2.30.29.30">
    <property type="entry name" value="Pleckstrin-homology domain (PH domain)/Phosphotyrosine-binding domain (PTB)"/>
    <property type="match status" value="1"/>
</dbReference>
<dbReference type="InterPro" id="IPR011993">
    <property type="entry name" value="PH-like_dom_sf"/>
</dbReference>
<dbReference type="OrthoDB" id="74685at2759"/>
<evidence type="ECO:0000313" key="2">
    <source>
        <dbReference type="EMBL" id="EQC31327.1"/>
    </source>
</evidence>
<dbReference type="InParanoid" id="T0RMY7"/>
<dbReference type="eggNOG" id="ENOG502S5MB">
    <property type="taxonomic scope" value="Eukaryota"/>
</dbReference>
<dbReference type="EMBL" id="JH767169">
    <property type="protein sequence ID" value="EQC31327.1"/>
    <property type="molecule type" value="Genomic_DNA"/>
</dbReference>
<name>T0RMY7_SAPDV</name>
<keyword evidence="1" id="KW-0175">Coiled coil</keyword>
<feature type="coiled-coil region" evidence="1">
    <location>
        <begin position="225"/>
        <end position="280"/>
    </location>
</feature>
<dbReference type="VEuPathDB" id="FungiDB:SDRG_10929"/>
<protein>
    <submittedName>
        <fullName evidence="2">Uncharacterized protein</fullName>
    </submittedName>
</protein>
<gene>
    <name evidence="2" type="ORF">SDRG_10929</name>
</gene>
<organism evidence="2 3">
    <name type="scientific">Saprolegnia diclina (strain VS20)</name>
    <dbReference type="NCBI Taxonomy" id="1156394"/>
    <lineage>
        <taxon>Eukaryota</taxon>
        <taxon>Sar</taxon>
        <taxon>Stramenopiles</taxon>
        <taxon>Oomycota</taxon>
        <taxon>Saprolegniomycetes</taxon>
        <taxon>Saprolegniales</taxon>
        <taxon>Saprolegniaceae</taxon>
        <taxon>Saprolegnia</taxon>
    </lineage>
</organism>
<sequence>MLKCMAGRPAAGNQDVFAKSPTGLPSAVWENEFSVLFNGRKPVGLGFVAANVATPHGTYTCVVQHVINAKVHANHAFDHNEHCYLSCNLKRVIMPGLVIRGINDLDVRDTSFDVVVAKVKTAKRPLLLTFADPKSADVTAKDEQPALPDDSDLRERKLQDEIIDLRTRLDESSRQRDEALAQLELFKKWNDSLLATNTEMDATTSALHERIAQERTAYEAKHARLLELQHERDHATSKLHELRVENASMATRADDLHARLEAAQQAKRASDMKLAALETARLEDLRAMEALRREIHDEDDATTELDKLMATEQGNATSATSASVKQQHLDILASVRQQRKEHEQHKADLEAKLQAHADHVKSVILDLEHQRQAQAVAQKVITSLPPAVVTASHEVQTDALPEPNAAWTDKKLALTNRIHELEAELEAERQIEASLSDTIAGASAIEAARAARDQAKLLILRRFMTQLSTTGILVQKHGRMGAAHARFLYADAAGHWLSWMSIDEAKKEGAFQHPRKQTTIELKLIVDILPGKQTHVFHRTSATPANRCFSLICAKPCRTIDMETETPEQCQRLIQGFRLIRQAFLDHGAVVL</sequence>
<reference evidence="2 3" key="1">
    <citation type="submission" date="2012-04" db="EMBL/GenBank/DDBJ databases">
        <title>The Genome Sequence of Saprolegnia declina VS20.</title>
        <authorList>
            <consortium name="The Broad Institute Genome Sequencing Platform"/>
            <person name="Russ C."/>
            <person name="Nusbaum C."/>
            <person name="Tyler B."/>
            <person name="van West P."/>
            <person name="Dieguez-Uribeondo J."/>
            <person name="de Bruijn I."/>
            <person name="Tripathy S."/>
            <person name="Jiang R."/>
            <person name="Young S.K."/>
            <person name="Zeng Q."/>
            <person name="Gargeya S."/>
            <person name="Fitzgerald M."/>
            <person name="Haas B."/>
            <person name="Abouelleil A."/>
            <person name="Alvarado L."/>
            <person name="Arachchi H.M."/>
            <person name="Berlin A."/>
            <person name="Chapman S.B."/>
            <person name="Goldberg J."/>
            <person name="Griggs A."/>
            <person name="Gujja S."/>
            <person name="Hansen M."/>
            <person name="Howarth C."/>
            <person name="Imamovic A."/>
            <person name="Larimer J."/>
            <person name="McCowen C."/>
            <person name="Montmayeur A."/>
            <person name="Murphy C."/>
            <person name="Neiman D."/>
            <person name="Pearson M."/>
            <person name="Priest M."/>
            <person name="Roberts A."/>
            <person name="Saif S."/>
            <person name="Shea T."/>
            <person name="Sisk P."/>
            <person name="Sykes S."/>
            <person name="Wortman J."/>
            <person name="Nusbaum C."/>
            <person name="Birren B."/>
        </authorList>
    </citation>
    <scope>NUCLEOTIDE SEQUENCE [LARGE SCALE GENOMIC DNA]</scope>
    <source>
        <strain evidence="2 3">VS20</strain>
    </source>
</reference>
<feature type="coiled-coil region" evidence="1">
    <location>
        <begin position="155"/>
        <end position="182"/>
    </location>
</feature>
<dbReference type="GeneID" id="19951656"/>
<feature type="coiled-coil region" evidence="1">
    <location>
        <begin position="332"/>
        <end position="359"/>
    </location>
</feature>